<protein>
    <submittedName>
        <fullName evidence="3">AsnC-type helix-turn-helix domain</fullName>
    </submittedName>
</protein>
<evidence type="ECO:0000259" key="2">
    <source>
        <dbReference type="Pfam" id="PF13404"/>
    </source>
</evidence>
<gene>
    <name evidence="3" type="ORF">TL08_09595</name>
</gene>
<dbReference type="InterPro" id="IPR036388">
    <property type="entry name" value="WH-like_DNA-bd_sf"/>
</dbReference>
<feature type="compositionally biased region" description="Polar residues" evidence="1">
    <location>
        <begin position="207"/>
        <end position="243"/>
    </location>
</feature>
<evidence type="ECO:0000313" key="3">
    <source>
        <dbReference type="EMBL" id="AOS62734.1"/>
    </source>
</evidence>
<dbReference type="Pfam" id="PF13404">
    <property type="entry name" value="HTH_AsnC-type"/>
    <property type="match status" value="1"/>
</dbReference>
<keyword evidence="4" id="KW-1185">Reference proteome</keyword>
<sequence>MTPELPTAVRPESAAPRRRINIPAPSPVADRVACATVVAPDPVDTRLLAVVAEAGRTSVADLANHLGMDVREVAARLAQLSVSGLPLVVGVECDPQGIRGALAAIGAWGAPPPHHPMQATPSGPYPMHGGPSGPYPQATPSGPHQQSGTPSGAYPVHGAPPHGQQFPPPHPSHAPGPQQHPVSPPSTPFPMQGPPHQQPAGPPSSPFPAQQPNSDPFSTWGPPQSASWARGDQPTNVLSQPGPATSVRRTGEVGSALDIQGLEGEQLRIQLLEVVDPANFLFEAAGYRLQEGERAVVVHTELTNRGQVPFSSLPDLYLVLVSEDGQEVGKAPVSLSSRPPYRIGVQPGETAGGHTVYVLPESTRLAAVRWTPQQGEDRLSLTWTVED</sequence>
<feature type="compositionally biased region" description="Polar residues" evidence="1">
    <location>
        <begin position="138"/>
        <end position="150"/>
    </location>
</feature>
<reference evidence="4" key="1">
    <citation type="submission" date="2016-03" db="EMBL/GenBank/DDBJ databases">
        <title>Complete genome sequence of the type strain Actinoalloteichus hymeniacidonis DSM 45092.</title>
        <authorList>
            <person name="Schaffert L."/>
            <person name="Albersmeier A."/>
            <person name="Winkler A."/>
            <person name="Kalinowski J."/>
            <person name="Zotchev S."/>
            <person name="Ruckert C."/>
        </authorList>
    </citation>
    <scope>NUCLEOTIDE SEQUENCE [LARGE SCALE GENOMIC DNA]</scope>
    <source>
        <strain evidence="4">HPA177(T) (DSM 45092(T))</strain>
    </source>
</reference>
<dbReference type="Gene3D" id="1.10.10.10">
    <property type="entry name" value="Winged helix-like DNA-binding domain superfamily/Winged helix DNA-binding domain"/>
    <property type="match status" value="1"/>
</dbReference>
<feature type="compositionally biased region" description="Pro residues" evidence="1">
    <location>
        <begin position="182"/>
        <end position="206"/>
    </location>
</feature>
<evidence type="ECO:0000313" key="4">
    <source>
        <dbReference type="Proteomes" id="UP000095210"/>
    </source>
</evidence>
<name>A0AAC9HNS9_9PSEU</name>
<dbReference type="AlphaFoldDB" id="A0AAC9HNS9"/>
<feature type="domain" description="HTH asnC-type" evidence="2">
    <location>
        <begin position="41"/>
        <end position="80"/>
    </location>
</feature>
<feature type="region of interest" description="Disordered" evidence="1">
    <location>
        <begin position="113"/>
        <end position="251"/>
    </location>
</feature>
<evidence type="ECO:0000256" key="1">
    <source>
        <dbReference type="SAM" id="MobiDB-lite"/>
    </source>
</evidence>
<dbReference type="InterPro" id="IPR000485">
    <property type="entry name" value="AsnC-type_HTH_dom"/>
</dbReference>
<dbReference type="Proteomes" id="UP000095210">
    <property type="component" value="Chromosome"/>
</dbReference>
<organism evidence="3 4">
    <name type="scientific">Actinoalloteichus hymeniacidonis</name>
    <dbReference type="NCBI Taxonomy" id="340345"/>
    <lineage>
        <taxon>Bacteria</taxon>
        <taxon>Bacillati</taxon>
        <taxon>Actinomycetota</taxon>
        <taxon>Actinomycetes</taxon>
        <taxon>Pseudonocardiales</taxon>
        <taxon>Pseudonocardiaceae</taxon>
        <taxon>Actinoalloteichus</taxon>
    </lineage>
</organism>
<dbReference type="KEGG" id="ahm:TL08_09595"/>
<dbReference type="GO" id="GO:0043565">
    <property type="term" value="F:sequence-specific DNA binding"/>
    <property type="evidence" value="ECO:0007669"/>
    <property type="project" value="InterPro"/>
</dbReference>
<accession>A0AAC9HNS9</accession>
<dbReference type="EMBL" id="CP014859">
    <property type="protein sequence ID" value="AOS62734.1"/>
    <property type="molecule type" value="Genomic_DNA"/>
</dbReference>
<proteinExistence type="predicted"/>